<evidence type="ECO:0000256" key="1">
    <source>
        <dbReference type="SAM" id="MobiDB-lite"/>
    </source>
</evidence>
<evidence type="ECO:0000313" key="3">
    <source>
        <dbReference type="Proteomes" id="UP000068167"/>
    </source>
</evidence>
<accession>A0A0K1RUF8</accession>
<sequence length="47" mass="5506">MSLANEKSDRRLEYFFDDTITPRTPEKRTPSRISGRSPSIPNRVINR</sequence>
<feature type="region of interest" description="Disordered" evidence="1">
    <location>
        <begin position="17"/>
        <end position="47"/>
    </location>
</feature>
<proteinExistence type="predicted"/>
<dbReference type="AlphaFoldDB" id="A0A0K1RUF8"/>
<dbReference type="EMBL" id="CP011339">
    <property type="protein sequence ID" value="AKV65341.1"/>
    <property type="molecule type" value="Genomic_DNA"/>
</dbReference>
<feature type="compositionally biased region" description="Low complexity" evidence="1">
    <location>
        <begin position="31"/>
        <end position="47"/>
    </location>
</feature>
<dbReference type="Proteomes" id="UP000068167">
    <property type="component" value="Chromosome"/>
</dbReference>
<gene>
    <name evidence="2" type="ORF">VL20_100</name>
</gene>
<keyword evidence="3" id="KW-1185">Reference proteome</keyword>
<organism evidence="2 3">
    <name type="scientific">Microcystis panniformis FACHB-1757</name>
    <dbReference type="NCBI Taxonomy" id="1638788"/>
    <lineage>
        <taxon>Bacteria</taxon>
        <taxon>Bacillati</taxon>
        <taxon>Cyanobacteriota</taxon>
        <taxon>Cyanophyceae</taxon>
        <taxon>Oscillatoriophycideae</taxon>
        <taxon>Chroococcales</taxon>
        <taxon>Microcystaceae</taxon>
        <taxon>Microcystis</taxon>
    </lineage>
</organism>
<protein>
    <submittedName>
        <fullName evidence="2">Uncharacterized protein</fullName>
    </submittedName>
</protein>
<dbReference type="PATRIC" id="fig|1638788.3.peg.107"/>
<dbReference type="KEGG" id="mpk:VL20_100"/>
<name>A0A0K1RUF8_9CHRO</name>
<evidence type="ECO:0000313" key="2">
    <source>
        <dbReference type="EMBL" id="AKV65341.1"/>
    </source>
</evidence>
<reference evidence="2 3" key="1">
    <citation type="journal article" date="2016" name="Stand. Genomic Sci.">
        <title>Complete genome sequence and genomic characterization of Microcystis panniformis FACHB 1757 by third-generation sequencing.</title>
        <authorList>
            <person name="Zhang J.Y."/>
            <person name="Guan R."/>
            <person name="Zhang H.J."/>
            <person name="Li H."/>
            <person name="Xiao P."/>
            <person name="Yu G.L."/>
            <person name="Du L."/>
            <person name="Cao D.M."/>
            <person name="Zhu B.C."/>
            <person name="Li R.H."/>
            <person name="Lu Z.H."/>
        </authorList>
    </citation>
    <scope>NUCLEOTIDE SEQUENCE [LARGE SCALE GENOMIC DNA]</scope>
    <source>
        <strain evidence="2 3">FACHB-1757</strain>
    </source>
</reference>